<sequence>MENNCIDSCVRDLVTEWPLFSKQHHQKNANLLFPLPARCFSLWEGWPTGAMSLCDFPMRMCDISLPSIRLAIEKKRKFTEKLKAAPLLCVCWRDMLQ</sequence>
<dbReference type="AlphaFoldDB" id="A0AAV4TFC7"/>
<gene>
    <name evidence="1" type="ORF">CEXT_453771</name>
</gene>
<dbReference type="EMBL" id="BPLR01011222">
    <property type="protein sequence ID" value="GIY45015.1"/>
    <property type="molecule type" value="Genomic_DNA"/>
</dbReference>
<keyword evidence="2" id="KW-1185">Reference proteome</keyword>
<dbReference type="Proteomes" id="UP001054945">
    <property type="component" value="Unassembled WGS sequence"/>
</dbReference>
<protein>
    <submittedName>
        <fullName evidence="1">Uncharacterized protein</fullName>
    </submittedName>
</protein>
<reference evidence="1 2" key="1">
    <citation type="submission" date="2021-06" db="EMBL/GenBank/DDBJ databases">
        <title>Caerostris extrusa draft genome.</title>
        <authorList>
            <person name="Kono N."/>
            <person name="Arakawa K."/>
        </authorList>
    </citation>
    <scope>NUCLEOTIDE SEQUENCE [LARGE SCALE GENOMIC DNA]</scope>
</reference>
<name>A0AAV4TFC7_CAEEX</name>
<proteinExistence type="predicted"/>
<accession>A0AAV4TFC7</accession>
<organism evidence="1 2">
    <name type="scientific">Caerostris extrusa</name>
    <name type="common">Bark spider</name>
    <name type="synonym">Caerostris bankana</name>
    <dbReference type="NCBI Taxonomy" id="172846"/>
    <lineage>
        <taxon>Eukaryota</taxon>
        <taxon>Metazoa</taxon>
        <taxon>Ecdysozoa</taxon>
        <taxon>Arthropoda</taxon>
        <taxon>Chelicerata</taxon>
        <taxon>Arachnida</taxon>
        <taxon>Araneae</taxon>
        <taxon>Araneomorphae</taxon>
        <taxon>Entelegynae</taxon>
        <taxon>Araneoidea</taxon>
        <taxon>Araneidae</taxon>
        <taxon>Caerostris</taxon>
    </lineage>
</organism>
<evidence type="ECO:0000313" key="2">
    <source>
        <dbReference type="Proteomes" id="UP001054945"/>
    </source>
</evidence>
<evidence type="ECO:0000313" key="1">
    <source>
        <dbReference type="EMBL" id="GIY45015.1"/>
    </source>
</evidence>
<comment type="caution">
    <text evidence="1">The sequence shown here is derived from an EMBL/GenBank/DDBJ whole genome shotgun (WGS) entry which is preliminary data.</text>
</comment>